<name>A0ACC6L0Q9_9SPHI</name>
<accession>A0ACC6L0Q9</accession>
<proteinExistence type="predicted"/>
<keyword evidence="2" id="KW-1185">Reference proteome</keyword>
<evidence type="ECO:0000313" key="1">
    <source>
        <dbReference type="EMBL" id="MDR6785051.1"/>
    </source>
</evidence>
<comment type="caution">
    <text evidence="1">The sequence shown here is derived from an EMBL/GenBank/DDBJ whole genome shotgun (WGS) entry which is preliminary data.</text>
</comment>
<reference evidence="1" key="1">
    <citation type="submission" date="2023-07" db="EMBL/GenBank/DDBJ databases">
        <title>Sorghum-associated microbial communities from plants grown in Nebraska, USA.</title>
        <authorList>
            <person name="Schachtman D."/>
        </authorList>
    </citation>
    <scope>NUCLEOTIDE SEQUENCE</scope>
    <source>
        <strain evidence="1">2697</strain>
    </source>
</reference>
<protein>
    <submittedName>
        <fullName evidence="1">Uncharacterized protein</fullName>
    </submittedName>
</protein>
<dbReference type="EMBL" id="JAVDTF010000003">
    <property type="protein sequence ID" value="MDR6785051.1"/>
    <property type="molecule type" value="Genomic_DNA"/>
</dbReference>
<organism evidence="1 2">
    <name type="scientific">Pedobacter africanus</name>
    <dbReference type="NCBI Taxonomy" id="151894"/>
    <lineage>
        <taxon>Bacteria</taxon>
        <taxon>Pseudomonadati</taxon>
        <taxon>Bacteroidota</taxon>
        <taxon>Sphingobacteriia</taxon>
        <taxon>Sphingobacteriales</taxon>
        <taxon>Sphingobacteriaceae</taxon>
        <taxon>Pedobacter</taxon>
    </lineage>
</organism>
<gene>
    <name evidence="1" type="ORF">J2X78_003625</name>
</gene>
<dbReference type="Proteomes" id="UP001246858">
    <property type="component" value="Unassembled WGS sequence"/>
</dbReference>
<evidence type="ECO:0000313" key="2">
    <source>
        <dbReference type="Proteomes" id="UP001246858"/>
    </source>
</evidence>
<sequence length="131" mass="15055">MKKLSLLLALGIFILGCKKNENKTVVEGVFEGEYKYGKLNDVKITRVRVIFREDKFNASYKNPAVTSSGTFRLWRNDIMMASSAQPSNAETLFRFGGDYGYFLRGDSLLLNSIMDTFDDTINQYKLKRRPF</sequence>